<proteinExistence type="predicted"/>
<dbReference type="GeneID" id="91098297"/>
<name>A0AAX4K770_9TREE</name>
<evidence type="ECO:0000256" key="1">
    <source>
        <dbReference type="SAM" id="MobiDB-lite"/>
    </source>
</evidence>
<dbReference type="Proteomes" id="UP001355207">
    <property type="component" value="Chromosome 11"/>
</dbReference>
<protein>
    <submittedName>
        <fullName evidence="2">Uncharacterized protein</fullName>
    </submittedName>
</protein>
<accession>A0AAX4K770</accession>
<evidence type="ECO:0000313" key="3">
    <source>
        <dbReference type="Proteomes" id="UP001355207"/>
    </source>
</evidence>
<dbReference type="RefSeq" id="XP_066079432.1">
    <property type="nucleotide sequence ID" value="XM_066223335.1"/>
</dbReference>
<keyword evidence="3" id="KW-1185">Reference proteome</keyword>
<sequence>MPIGRSPIPPPERSMKLSSIGRMTSSPPPSNVTAEELIEAFRDLNASSPDSHVFTPGEIHEIIMALRTLQKREGGNRKLASEQLHFLFRELEDIIGNKSKSIKGLELTILSLTSRTERKVKTKDIIDAERRFMNIYRQPPSNNNVVDEKELSRYKASLNHLMYLCALAKEENRFEHWFSKFKRENLVEDSYTFLNQFILLEKINKLNELPNLLKKAFETEMNQEDKGVLINFTIHSFARQGKFNIAIKAYSKLLKLDYNDEKTLLDSFPPNEQSSEYNYRYQEERDDDVNLEIPIPETSKVTKELFGPLLSITVNSGNLIGSLIIFKNIFEYNFIPSIKDYISLFKGFSIYGQSDSPSENGSGSGECLRIFGLNEFQIHHSKSSLSFKQMIKNEERENFDNIFTNIWESGYGYFSEYENGNDNNYSHRNRNNYNFKAPKTIIKNDDSDKIENEWNLNTLQEIYLSFLTIQPNKLNEKGINKKQLWIILKAFVKTSNGDLQILEKVWNELQEKFGIENNKENWLPYKNDNRLIWAKRTLFGDDA</sequence>
<dbReference type="EMBL" id="CP144108">
    <property type="protein sequence ID" value="WWC92670.1"/>
    <property type="molecule type" value="Genomic_DNA"/>
</dbReference>
<dbReference type="AlphaFoldDB" id="A0AAX4K770"/>
<evidence type="ECO:0000313" key="2">
    <source>
        <dbReference type="EMBL" id="WWC92670.1"/>
    </source>
</evidence>
<gene>
    <name evidence="2" type="ORF">L201_007629</name>
</gene>
<feature type="region of interest" description="Disordered" evidence="1">
    <location>
        <begin position="1"/>
        <end position="31"/>
    </location>
</feature>
<organism evidence="2 3">
    <name type="scientific">Kwoniella dendrophila CBS 6074</name>
    <dbReference type="NCBI Taxonomy" id="1295534"/>
    <lineage>
        <taxon>Eukaryota</taxon>
        <taxon>Fungi</taxon>
        <taxon>Dikarya</taxon>
        <taxon>Basidiomycota</taxon>
        <taxon>Agaricomycotina</taxon>
        <taxon>Tremellomycetes</taxon>
        <taxon>Tremellales</taxon>
        <taxon>Cryptococcaceae</taxon>
        <taxon>Kwoniella</taxon>
    </lineage>
</organism>
<reference evidence="2 3" key="1">
    <citation type="submission" date="2024-01" db="EMBL/GenBank/DDBJ databases">
        <title>Comparative genomics of Cryptococcus and Kwoniella reveals pathogenesis evolution and contrasting modes of karyotype evolution via chromosome fusion or intercentromeric recombination.</title>
        <authorList>
            <person name="Coelho M.A."/>
            <person name="David-Palma M."/>
            <person name="Shea T."/>
            <person name="Bowers K."/>
            <person name="McGinley-Smith S."/>
            <person name="Mohammad A.W."/>
            <person name="Gnirke A."/>
            <person name="Yurkov A.M."/>
            <person name="Nowrousian M."/>
            <person name="Sun S."/>
            <person name="Cuomo C.A."/>
            <person name="Heitman J."/>
        </authorList>
    </citation>
    <scope>NUCLEOTIDE SEQUENCE [LARGE SCALE GENOMIC DNA]</scope>
    <source>
        <strain evidence="2 3">CBS 6074</strain>
    </source>
</reference>